<dbReference type="SUPFAM" id="SSF53155">
    <property type="entry name" value="Methylated DNA-protein cysteine methyltransferase domain"/>
    <property type="match status" value="1"/>
</dbReference>
<evidence type="ECO:0000256" key="4">
    <source>
        <dbReference type="ARBA" id="ARBA00022603"/>
    </source>
</evidence>
<dbReference type="PROSITE" id="PS00374">
    <property type="entry name" value="MGMT"/>
    <property type="match status" value="1"/>
</dbReference>
<dbReference type="GO" id="GO:0003677">
    <property type="term" value="F:DNA binding"/>
    <property type="evidence" value="ECO:0007669"/>
    <property type="project" value="InterPro"/>
</dbReference>
<dbReference type="GO" id="GO:0008270">
    <property type="term" value="F:zinc ion binding"/>
    <property type="evidence" value="ECO:0007669"/>
    <property type="project" value="InterPro"/>
</dbReference>
<dbReference type="FunFam" id="1.10.10.10:FF:000214">
    <property type="entry name" value="Methylated-DNA--protein-cysteine methyltransferase"/>
    <property type="match status" value="1"/>
</dbReference>
<dbReference type="CDD" id="cd06445">
    <property type="entry name" value="ATase"/>
    <property type="match status" value="1"/>
</dbReference>
<evidence type="ECO:0000256" key="2">
    <source>
        <dbReference type="ARBA" id="ARBA00008711"/>
    </source>
</evidence>
<dbReference type="InterPro" id="IPR004026">
    <property type="entry name" value="Ada_DNA_repair_Zn-bd"/>
</dbReference>
<keyword evidence="6" id="KW-0227">DNA damage</keyword>
<dbReference type="Pfam" id="PF01035">
    <property type="entry name" value="DNA_binding_1"/>
    <property type="match status" value="1"/>
</dbReference>
<dbReference type="GO" id="GO:0006355">
    <property type="term" value="P:regulation of DNA-templated transcription"/>
    <property type="evidence" value="ECO:0007669"/>
    <property type="project" value="InterPro"/>
</dbReference>
<dbReference type="EMBL" id="CADCTK010000326">
    <property type="protein sequence ID" value="CAA9239626.1"/>
    <property type="molecule type" value="Genomic_DNA"/>
</dbReference>
<comment type="catalytic activity">
    <reaction evidence="9">
        <text>a 6-O-methyl-2'-deoxyguanosine in DNA + L-cysteinyl-[protein] = S-methyl-L-cysteinyl-[protein] + a 2'-deoxyguanosine in DNA</text>
        <dbReference type="Rhea" id="RHEA:24000"/>
        <dbReference type="Rhea" id="RHEA-COMP:10131"/>
        <dbReference type="Rhea" id="RHEA-COMP:10132"/>
        <dbReference type="Rhea" id="RHEA-COMP:11367"/>
        <dbReference type="Rhea" id="RHEA-COMP:11368"/>
        <dbReference type="ChEBI" id="CHEBI:29950"/>
        <dbReference type="ChEBI" id="CHEBI:82612"/>
        <dbReference type="ChEBI" id="CHEBI:85445"/>
        <dbReference type="ChEBI" id="CHEBI:85448"/>
        <dbReference type="EC" id="2.1.1.63"/>
    </reaction>
</comment>
<name>A0A6J4I1G7_9CHLR</name>
<sequence>MERSEHTSVADARTLRRVLRELGQTKAPVGLLRSVLEQVTGADLYSRLDTPVGPLFVAYNQTGISAVERATSETAFEQRFRDRFGRPIRQVVHPPALLARSIRDHLAGEGATALRFDLRAASPFERAVLLKALEIPRGEVRPYAWIAREIGRPKAVRAVGTALAGNPVPLLIPCHRVVRTDGRIGNYVFGSETKRAVLDAEGAAPEVIESLARTGVRYYGFRSSGNYCLPTCGGEHLRDDRERLAFRSEQAAIAAGLHPCNICRPV</sequence>
<organism evidence="12">
    <name type="scientific">uncultured Chloroflexia bacterium</name>
    <dbReference type="NCBI Taxonomy" id="1672391"/>
    <lineage>
        <taxon>Bacteria</taxon>
        <taxon>Bacillati</taxon>
        <taxon>Chloroflexota</taxon>
        <taxon>Chloroflexia</taxon>
        <taxon>environmental samples</taxon>
    </lineage>
</organism>
<keyword evidence="8" id="KW-0234">DNA repair</keyword>
<comment type="similarity">
    <text evidence="2">Belongs to the MGMT family.</text>
</comment>
<feature type="domain" description="Ada DNA repair metal-binding" evidence="11">
    <location>
        <begin position="215"/>
        <end position="265"/>
    </location>
</feature>
<protein>
    <recommendedName>
        <fullName evidence="3">methylated-DNA--[protein]-cysteine S-methyltransferase</fullName>
        <ecNumber evidence="3">2.1.1.63</ecNumber>
    </recommendedName>
</protein>
<dbReference type="Gene3D" id="3.40.10.10">
    <property type="entry name" value="DNA Methylphosphotriester Repair Domain"/>
    <property type="match status" value="1"/>
</dbReference>
<evidence type="ECO:0000259" key="11">
    <source>
        <dbReference type="Pfam" id="PF02805"/>
    </source>
</evidence>
<accession>A0A6J4I1G7</accession>
<dbReference type="InterPro" id="IPR014048">
    <property type="entry name" value="MethylDNA_cys_MeTrfase_DNA-bd"/>
</dbReference>
<dbReference type="InterPro" id="IPR036631">
    <property type="entry name" value="MGMT_N_sf"/>
</dbReference>
<dbReference type="InterPro" id="IPR035451">
    <property type="entry name" value="Ada-like_dom_sf"/>
</dbReference>
<gene>
    <name evidence="12" type="ORF">AVDCRST_MAG26-1364</name>
</gene>
<dbReference type="SUPFAM" id="SSF57884">
    <property type="entry name" value="Ada DNA repair protein, N-terminal domain (N-Ada 10)"/>
    <property type="match status" value="1"/>
</dbReference>
<dbReference type="Pfam" id="PF02805">
    <property type="entry name" value="Ada_Zn_binding"/>
    <property type="match status" value="1"/>
</dbReference>
<dbReference type="GO" id="GO:0003908">
    <property type="term" value="F:methylated-DNA-[protein]-cysteine S-methyltransferase activity"/>
    <property type="evidence" value="ECO:0007669"/>
    <property type="project" value="UniProtKB-EC"/>
</dbReference>
<evidence type="ECO:0000313" key="12">
    <source>
        <dbReference type="EMBL" id="CAA9239626.1"/>
    </source>
</evidence>
<evidence type="ECO:0000256" key="8">
    <source>
        <dbReference type="ARBA" id="ARBA00023204"/>
    </source>
</evidence>
<dbReference type="InterPro" id="IPR001497">
    <property type="entry name" value="MethylDNA_cys_MeTrfase_AS"/>
</dbReference>
<dbReference type="Gene3D" id="1.10.10.10">
    <property type="entry name" value="Winged helix-like DNA-binding domain superfamily/Winged helix DNA-binding domain"/>
    <property type="match status" value="1"/>
</dbReference>
<dbReference type="InterPro" id="IPR036217">
    <property type="entry name" value="MethylDNA_cys_MeTrfase_DNAb"/>
</dbReference>
<keyword evidence="7" id="KW-0010">Activator</keyword>
<keyword evidence="4 12" id="KW-0489">Methyltransferase</keyword>
<dbReference type="EC" id="2.1.1.63" evidence="3"/>
<dbReference type="SUPFAM" id="SSF46767">
    <property type="entry name" value="Methylated DNA-protein cysteine methyltransferase, C-terminal domain"/>
    <property type="match status" value="1"/>
</dbReference>
<evidence type="ECO:0000259" key="10">
    <source>
        <dbReference type="Pfam" id="PF01035"/>
    </source>
</evidence>
<evidence type="ECO:0000256" key="9">
    <source>
        <dbReference type="ARBA" id="ARBA00049348"/>
    </source>
</evidence>
<reference evidence="12" key="1">
    <citation type="submission" date="2020-02" db="EMBL/GenBank/DDBJ databases">
        <authorList>
            <person name="Meier V. D."/>
        </authorList>
    </citation>
    <scope>NUCLEOTIDE SEQUENCE</scope>
    <source>
        <strain evidence="12">AVDCRST_MAG26</strain>
    </source>
</reference>
<dbReference type="InterPro" id="IPR036388">
    <property type="entry name" value="WH-like_DNA-bd_sf"/>
</dbReference>
<feature type="domain" description="Methylated-DNA-[protein]-cysteine S-methyltransferase DNA binding" evidence="10">
    <location>
        <begin position="123"/>
        <end position="203"/>
    </location>
</feature>
<comment type="catalytic activity">
    <reaction evidence="1">
        <text>a 4-O-methyl-thymidine in DNA + L-cysteinyl-[protein] = a thymidine in DNA + S-methyl-L-cysteinyl-[protein]</text>
        <dbReference type="Rhea" id="RHEA:53428"/>
        <dbReference type="Rhea" id="RHEA-COMP:10131"/>
        <dbReference type="Rhea" id="RHEA-COMP:10132"/>
        <dbReference type="Rhea" id="RHEA-COMP:13555"/>
        <dbReference type="Rhea" id="RHEA-COMP:13556"/>
        <dbReference type="ChEBI" id="CHEBI:29950"/>
        <dbReference type="ChEBI" id="CHEBI:82612"/>
        <dbReference type="ChEBI" id="CHEBI:137386"/>
        <dbReference type="ChEBI" id="CHEBI:137387"/>
        <dbReference type="EC" id="2.1.1.63"/>
    </reaction>
</comment>
<proteinExistence type="inferred from homology"/>
<dbReference type="AlphaFoldDB" id="A0A6J4I1G7"/>
<dbReference type="PANTHER" id="PTHR10815">
    <property type="entry name" value="METHYLATED-DNA--PROTEIN-CYSTEINE METHYLTRANSFERASE"/>
    <property type="match status" value="1"/>
</dbReference>
<evidence type="ECO:0000256" key="1">
    <source>
        <dbReference type="ARBA" id="ARBA00001286"/>
    </source>
</evidence>
<evidence type="ECO:0000256" key="6">
    <source>
        <dbReference type="ARBA" id="ARBA00022763"/>
    </source>
</evidence>
<dbReference type="NCBIfam" id="TIGR00589">
    <property type="entry name" value="ogt"/>
    <property type="match status" value="1"/>
</dbReference>
<dbReference type="PANTHER" id="PTHR10815:SF5">
    <property type="entry name" value="METHYLATED-DNA--PROTEIN-CYSTEINE METHYLTRANSFERASE"/>
    <property type="match status" value="1"/>
</dbReference>
<keyword evidence="5 12" id="KW-0808">Transferase</keyword>
<evidence type="ECO:0000256" key="7">
    <source>
        <dbReference type="ARBA" id="ARBA00023159"/>
    </source>
</evidence>
<dbReference type="GO" id="GO:0032259">
    <property type="term" value="P:methylation"/>
    <property type="evidence" value="ECO:0007669"/>
    <property type="project" value="UniProtKB-KW"/>
</dbReference>
<evidence type="ECO:0000256" key="3">
    <source>
        <dbReference type="ARBA" id="ARBA00011918"/>
    </source>
</evidence>
<dbReference type="GO" id="GO:0006281">
    <property type="term" value="P:DNA repair"/>
    <property type="evidence" value="ECO:0007669"/>
    <property type="project" value="UniProtKB-KW"/>
</dbReference>
<evidence type="ECO:0000256" key="5">
    <source>
        <dbReference type="ARBA" id="ARBA00022679"/>
    </source>
</evidence>